<accession>A0A922NF39</accession>
<dbReference type="EMBL" id="NRDI02000007">
    <property type="protein sequence ID" value="KAI1514745.1"/>
    <property type="molecule type" value="Genomic_DNA"/>
</dbReference>
<gene>
    <name evidence="3" type="ORF">Ptr86124_006068</name>
</gene>
<reference evidence="4" key="1">
    <citation type="journal article" date="2022" name="Microb. Genom.">
        <title>A global pangenome for the wheat fungal pathogen Pyrenophora tritici-repentis and prediction of effector protein structural homology.</title>
        <authorList>
            <person name="Moolhuijzen P.M."/>
            <person name="See P.T."/>
            <person name="Shi G."/>
            <person name="Powell H.R."/>
            <person name="Cockram J."/>
            <person name="Jorgensen L.N."/>
            <person name="Benslimane H."/>
            <person name="Strelkov S.E."/>
            <person name="Turner J."/>
            <person name="Liu Z."/>
            <person name="Moffat C.S."/>
        </authorList>
    </citation>
    <scope>NUCLEOTIDE SEQUENCE [LARGE SCALE GENOMIC DNA]</scope>
</reference>
<feature type="region of interest" description="Disordered" evidence="1">
    <location>
        <begin position="65"/>
        <end position="162"/>
    </location>
</feature>
<evidence type="ECO:0000256" key="1">
    <source>
        <dbReference type="SAM" id="MobiDB-lite"/>
    </source>
</evidence>
<protein>
    <submittedName>
        <fullName evidence="3">Uncharacterized protein</fullName>
    </submittedName>
</protein>
<sequence>MKFTATLGLFLAALPLVYSHCCYRSDWAPGNQCAGSHDTESGESTHIGVCAKKQREEVQLQRQVKLEEKRVERQRLKEIRELERAEKAAERARKVEAQHQKKATQQAQQRKRKASRAPSSKNKRQKRAMEDRARDRVASPPSPPPPKTTSRGRNVNLPQKFR</sequence>
<name>A0A922NF39_9PLEO</name>
<evidence type="ECO:0000313" key="3">
    <source>
        <dbReference type="EMBL" id="KAI1514745.1"/>
    </source>
</evidence>
<comment type="caution">
    <text evidence="3">The sequence shown here is derived from an EMBL/GenBank/DDBJ whole genome shotgun (WGS) entry which is preliminary data.</text>
</comment>
<proteinExistence type="predicted"/>
<feature type="compositionally biased region" description="Basic and acidic residues" evidence="1">
    <location>
        <begin position="65"/>
        <end position="99"/>
    </location>
</feature>
<organism evidence="3 4">
    <name type="scientific">Pyrenophora tritici-repentis</name>
    <dbReference type="NCBI Taxonomy" id="45151"/>
    <lineage>
        <taxon>Eukaryota</taxon>
        <taxon>Fungi</taxon>
        <taxon>Dikarya</taxon>
        <taxon>Ascomycota</taxon>
        <taxon>Pezizomycotina</taxon>
        <taxon>Dothideomycetes</taxon>
        <taxon>Pleosporomycetidae</taxon>
        <taxon>Pleosporales</taxon>
        <taxon>Pleosporineae</taxon>
        <taxon>Pleosporaceae</taxon>
        <taxon>Pyrenophora</taxon>
    </lineage>
</organism>
<feature type="chain" id="PRO_5036782551" evidence="2">
    <location>
        <begin position="20"/>
        <end position="162"/>
    </location>
</feature>
<feature type="compositionally biased region" description="Basic and acidic residues" evidence="1">
    <location>
        <begin position="127"/>
        <end position="137"/>
    </location>
</feature>
<dbReference type="Proteomes" id="UP000249757">
    <property type="component" value="Unassembled WGS sequence"/>
</dbReference>
<feature type="compositionally biased region" description="Polar residues" evidence="1">
    <location>
        <begin position="148"/>
        <end position="162"/>
    </location>
</feature>
<evidence type="ECO:0000313" key="4">
    <source>
        <dbReference type="Proteomes" id="UP000249757"/>
    </source>
</evidence>
<feature type="compositionally biased region" description="Basic residues" evidence="1">
    <location>
        <begin position="109"/>
        <end position="126"/>
    </location>
</feature>
<evidence type="ECO:0000256" key="2">
    <source>
        <dbReference type="SAM" id="SignalP"/>
    </source>
</evidence>
<keyword evidence="4" id="KW-1185">Reference proteome</keyword>
<keyword evidence="2" id="KW-0732">Signal</keyword>
<dbReference type="AlphaFoldDB" id="A0A922NF39"/>
<feature type="signal peptide" evidence="2">
    <location>
        <begin position="1"/>
        <end position="19"/>
    </location>
</feature>